<dbReference type="STRING" id="3916.A0A1S3UX81"/>
<dbReference type="CDD" id="cd22162">
    <property type="entry name" value="F-box_AtSKIP3-like"/>
    <property type="match status" value="1"/>
</dbReference>
<dbReference type="InterPro" id="IPR036047">
    <property type="entry name" value="F-box-like_dom_sf"/>
</dbReference>
<evidence type="ECO:0000313" key="3">
    <source>
        <dbReference type="RefSeq" id="XP_014510691.1"/>
    </source>
</evidence>
<dbReference type="Pfam" id="PF14299">
    <property type="entry name" value="PP2"/>
    <property type="match status" value="1"/>
</dbReference>
<dbReference type="GeneID" id="106769544"/>
<dbReference type="KEGG" id="vra:106769544"/>
<dbReference type="AlphaFoldDB" id="A0A1S3UX81"/>
<reference evidence="3" key="2">
    <citation type="submission" date="2025-08" db="UniProtKB">
        <authorList>
            <consortium name="RefSeq"/>
        </authorList>
    </citation>
    <scope>IDENTIFICATION</scope>
    <source>
        <tissue evidence="3">Leaf</tissue>
    </source>
</reference>
<dbReference type="SUPFAM" id="SSF81383">
    <property type="entry name" value="F-box domain"/>
    <property type="match status" value="1"/>
</dbReference>
<proteinExistence type="predicted"/>
<dbReference type="OrthoDB" id="9970274at2759"/>
<dbReference type="RefSeq" id="XP_014510691.1">
    <property type="nucleotide sequence ID" value="XM_014655205.2"/>
</dbReference>
<evidence type="ECO:0000259" key="1">
    <source>
        <dbReference type="PROSITE" id="PS50181"/>
    </source>
</evidence>
<dbReference type="InterPro" id="IPR025886">
    <property type="entry name" value="PP2-like"/>
</dbReference>
<organism evidence="2 3">
    <name type="scientific">Vigna radiata var. radiata</name>
    <name type="common">Mung bean</name>
    <name type="synonym">Phaseolus aureus</name>
    <dbReference type="NCBI Taxonomy" id="3916"/>
    <lineage>
        <taxon>Eukaryota</taxon>
        <taxon>Viridiplantae</taxon>
        <taxon>Streptophyta</taxon>
        <taxon>Embryophyta</taxon>
        <taxon>Tracheophyta</taxon>
        <taxon>Spermatophyta</taxon>
        <taxon>Magnoliopsida</taxon>
        <taxon>eudicotyledons</taxon>
        <taxon>Gunneridae</taxon>
        <taxon>Pentapetalae</taxon>
        <taxon>rosids</taxon>
        <taxon>fabids</taxon>
        <taxon>Fabales</taxon>
        <taxon>Fabaceae</taxon>
        <taxon>Papilionoideae</taxon>
        <taxon>50 kb inversion clade</taxon>
        <taxon>NPAAA clade</taxon>
        <taxon>indigoferoid/millettioid clade</taxon>
        <taxon>Phaseoleae</taxon>
        <taxon>Vigna</taxon>
    </lineage>
</organism>
<dbReference type="PANTHER" id="PTHR31960:SF22">
    <property type="entry name" value="F-BOX PROTEIN PP2-A12"/>
    <property type="match status" value="1"/>
</dbReference>
<feature type="domain" description="F-box" evidence="1">
    <location>
        <begin position="15"/>
        <end position="61"/>
    </location>
</feature>
<dbReference type="Pfam" id="PF00646">
    <property type="entry name" value="F-box"/>
    <property type="match status" value="1"/>
</dbReference>
<evidence type="ECO:0000313" key="2">
    <source>
        <dbReference type="Proteomes" id="UP000087766"/>
    </source>
</evidence>
<reference evidence="2" key="1">
    <citation type="journal article" date="2014" name="Nat. Commun.">
        <title>Genome sequence of mungbean and insights into evolution within Vigna species.</title>
        <authorList>
            <person name="Kang Y.J."/>
            <person name="Kim S.K."/>
            <person name="Kim M.Y."/>
            <person name="Lestari P."/>
            <person name="Kim K.H."/>
            <person name="Ha B.K."/>
            <person name="Jun T.H."/>
            <person name="Hwang W.J."/>
            <person name="Lee T."/>
            <person name="Lee J."/>
            <person name="Shim S."/>
            <person name="Yoon M.Y."/>
            <person name="Jang Y.E."/>
            <person name="Han K.S."/>
            <person name="Taeprayoon P."/>
            <person name="Yoon N."/>
            <person name="Somta P."/>
            <person name="Tanya P."/>
            <person name="Kim K.S."/>
            <person name="Gwag J.G."/>
            <person name="Moon J.K."/>
            <person name="Lee Y.H."/>
            <person name="Park B.S."/>
            <person name="Bombarely A."/>
            <person name="Doyle J.J."/>
            <person name="Jackson S.A."/>
            <person name="Schafleitner R."/>
            <person name="Srinives P."/>
            <person name="Varshney R.K."/>
            <person name="Lee S.H."/>
        </authorList>
    </citation>
    <scope>NUCLEOTIDE SEQUENCE [LARGE SCALE GENOMIC DNA]</scope>
    <source>
        <strain evidence="2">cv. VC1973A</strain>
    </source>
</reference>
<keyword evidence="2" id="KW-1185">Reference proteome</keyword>
<protein>
    <submittedName>
        <fullName evidence="3">F-box protein PP2-A12</fullName>
    </submittedName>
</protein>
<sequence length="283" mass="32254">MGLRFSSQPSESAPKYGLGELPESCVAEIMTYMNPPEICKLATLNRAFRGASSADFVWESKLPSNYSVLLRRIFHDFPSHLGKRGIYARLCRLNSLDDGTKKVWLDRSTGKLCLCVSAKGLSITGIDDRRYWNHIPTEESRFNSVAYLQQIWWFEVDGDVEFPFPAGRYSIFYRIHLGRASKRFGRRVCNTEHVHGWDVKPVRFQLWTSDGQYVTSQCFLNGPGKWAFYHAGDFVVENGNVSTKVKFSMTQIDCTHTKGGLCLDSVLIYPSEFRKVKAFLNSS</sequence>
<dbReference type="InterPro" id="IPR001810">
    <property type="entry name" value="F-box_dom"/>
</dbReference>
<dbReference type="PROSITE" id="PS50181">
    <property type="entry name" value="FBOX"/>
    <property type="match status" value="1"/>
</dbReference>
<accession>A0A1S3UX81</accession>
<gene>
    <name evidence="3" type="primary">LOC106769544</name>
</gene>
<dbReference type="PANTHER" id="PTHR31960">
    <property type="entry name" value="F-BOX PROTEIN PP2-A15"/>
    <property type="match status" value="1"/>
</dbReference>
<dbReference type="Proteomes" id="UP000087766">
    <property type="component" value="Chromosome 7"/>
</dbReference>
<name>A0A1S3UX81_VIGRR</name>